<protein>
    <submittedName>
        <fullName evidence="1">Uncharacterized protein</fullName>
    </submittedName>
</protein>
<comment type="caution">
    <text evidence="1">The sequence shown here is derived from an EMBL/GenBank/DDBJ whole genome shotgun (WGS) entry which is preliminary data.</text>
</comment>
<dbReference type="Proteomes" id="UP001627154">
    <property type="component" value="Unassembled WGS sequence"/>
</dbReference>
<name>A0ABD2XGV5_9HYME</name>
<dbReference type="AlphaFoldDB" id="A0ABD2XGV5"/>
<gene>
    <name evidence="1" type="ORF">TKK_003134</name>
</gene>
<reference evidence="1 2" key="1">
    <citation type="journal article" date="2024" name="bioRxiv">
        <title>A reference genome for Trichogramma kaykai: A tiny desert-dwelling parasitoid wasp with competing sex-ratio distorters.</title>
        <authorList>
            <person name="Culotta J."/>
            <person name="Lindsey A.R."/>
        </authorList>
    </citation>
    <scope>NUCLEOTIDE SEQUENCE [LARGE SCALE GENOMIC DNA]</scope>
    <source>
        <strain evidence="1 2">KSX58</strain>
    </source>
</reference>
<evidence type="ECO:0000313" key="2">
    <source>
        <dbReference type="Proteomes" id="UP001627154"/>
    </source>
</evidence>
<keyword evidence="2" id="KW-1185">Reference proteome</keyword>
<organism evidence="1 2">
    <name type="scientific">Trichogramma kaykai</name>
    <dbReference type="NCBI Taxonomy" id="54128"/>
    <lineage>
        <taxon>Eukaryota</taxon>
        <taxon>Metazoa</taxon>
        <taxon>Ecdysozoa</taxon>
        <taxon>Arthropoda</taxon>
        <taxon>Hexapoda</taxon>
        <taxon>Insecta</taxon>
        <taxon>Pterygota</taxon>
        <taxon>Neoptera</taxon>
        <taxon>Endopterygota</taxon>
        <taxon>Hymenoptera</taxon>
        <taxon>Apocrita</taxon>
        <taxon>Proctotrupomorpha</taxon>
        <taxon>Chalcidoidea</taxon>
        <taxon>Trichogrammatidae</taxon>
        <taxon>Trichogramma</taxon>
    </lineage>
</organism>
<accession>A0ABD2XGV5</accession>
<sequence length="110" mass="12688">MYILPRTPSFSRGYCTLRELELPAPTTLYPPPLRTHTHTHTHAEATPCSHHHHHLALYARKFRNFFPAFIARLINLSFLIGTLIRASAQAASTAPQLYVLELLYSCRWYL</sequence>
<evidence type="ECO:0000313" key="1">
    <source>
        <dbReference type="EMBL" id="KAL3404149.1"/>
    </source>
</evidence>
<dbReference type="EMBL" id="JBJJXI010000026">
    <property type="protein sequence ID" value="KAL3404149.1"/>
    <property type="molecule type" value="Genomic_DNA"/>
</dbReference>
<proteinExistence type="predicted"/>